<gene>
    <name evidence="2" type="ORF">SAMN05192585_12828</name>
</gene>
<dbReference type="InterPro" id="IPR003615">
    <property type="entry name" value="HNH_nuc"/>
</dbReference>
<evidence type="ECO:0000259" key="1">
    <source>
        <dbReference type="SMART" id="SM00507"/>
    </source>
</evidence>
<reference evidence="2 3" key="1">
    <citation type="submission" date="2016-10" db="EMBL/GenBank/DDBJ databases">
        <authorList>
            <person name="de Groot N.N."/>
        </authorList>
    </citation>
    <scope>NUCLEOTIDE SEQUENCE [LARGE SCALE GENOMIC DNA]</scope>
    <source>
        <strain evidence="2 3">CGMCC 1.5012</strain>
    </source>
</reference>
<organism evidence="2 3">
    <name type="scientific">Acetanaerobacterium elongatum</name>
    <dbReference type="NCBI Taxonomy" id="258515"/>
    <lineage>
        <taxon>Bacteria</taxon>
        <taxon>Bacillati</taxon>
        <taxon>Bacillota</taxon>
        <taxon>Clostridia</taxon>
        <taxon>Eubacteriales</taxon>
        <taxon>Oscillospiraceae</taxon>
        <taxon>Acetanaerobacterium</taxon>
    </lineage>
</organism>
<dbReference type="Proteomes" id="UP000199182">
    <property type="component" value="Unassembled WGS sequence"/>
</dbReference>
<name>A0A1H0DFU9_9FIRM</name>
<evidence type="ECO:0000313" key="3">
    <source>
        <dbReference type="Proteomes" id="UP000199182"/>
    </source>
</evidence>
<keyword evidence="3" id="KW-1185">Reference proteome</keyword>
<dbReference type="SMART" id="SM00507">
    <property type="entry name" value="HNHc"/>
    <property type="match status" value="1"/>
</dbReference>
<proteinExistence type="predicted"/>
<sequence length="282" mass="33159">MGDENYVYTAEVNYSLLTEGITLPVDNQVIFARNMGDFLQRGQSREINIFLCGKSYKAQIRNVNFNEKFKRKKDTLQIRYPRNGLFAQALQECFSKSYKYILTQMEMRPAHDRSVIKLPEEYIEYIAIYTTEFEDTYIFETIDSSDISYLKQATQNQQERIFETNFNYEAEDIASTIIEDKRIIKIRKLNKSIGENLKLLYNYRCQICGKLIGDSYGTHVIEAHHIDYYVNSLNNNSNNQLIVCPNYHSIIHALNPVFDKKRLEYTYPNGFREGLVLNRHLP</sequence>
<dbReference type="RefSeq" id="WP_092641701.1">
    <property type="nucleotide sequence ID" value="NZ_FNID01000028.1"/>
</dbReference>
<dbReference type="EMBL" id="FNID01000028">
    <property type="protein sequence ID" value="SDN69013.1"/>
    <property type="molecule type" value="Genomic_DNA"/>
</dbReference>
<dbReference type="OrthoDB" id="9779761at2"/>
<feature type="domain" description="HNH nuclease" evidence="1">
    <location>
        <begin position="192"/>
        <end position="249"/>
    </location>
</feature>
<protein>
    <recommendedName>
        <fullName evidence="1">HNH nuclease domain-containing protein</fullName>
    </recommendedName>
</protein>
<dbReference type="AlphaFoldDB" id="A0A1H0DFU9"/>
<evidence type="ECO:0000313" key="2">
    <source>
        <dbReference type="EMBL" id="SDN69013.1"/>
    </source>
</evidence>
<accession>A0A1H0DFU9</accession>